<gene>
    <name evidence="2" type="ORF">B0H16DRAFT_1297340</name>
</gene>
<dbReference type="AlphaFoldDB" id="A0AAD7P0G7"/>
<dbReference type="InterPro" id="IPR000210">
    <property type="entry name" value="BTB/POZ_dom"/>
</dbReference>
<comment type="caution">
    <text evidence="2">The sequence shown here is derived from an EMBL/GenBank/DDBJ whole genome shotgun (WGS) entry which is preliminary data.</text>
</comment>
<reference evidence="2" key="1">
    <citation type="submission" date="2023-03" db="EMBL/GenBank/DDBJ databases">
        <title>Massive genome expansion in bonnet fungi (Mycena s.s.) driven by repeated elements and novel gene families across ecological guilds.</title>
        <authorList>
            <consortium name="Lawrence Berkeley National Laboratory"/>
            <person name="Harder C.B."/>
            <person name="Miyauchi S."/>
            <person name="Viragh M."/>
            <person name="Kuo A."/>
            <person name="Thoen E."/>
            <person name="Andreopoulos B."/>
            <person name="Lu D."/>
            <person name="Skrede I."/>
            <person name="Drula E."/>
            <person name="Henrissat B."/>
            <person name="Morin E."/>
            <person name="Kohler A."/>
            <person name="Barry K."/>
            <person name="LaButti K."/>
            <person name="Morin E."/>
            <person name="Salamov A."/>
            <person name="Lipzen A."/>
            <person name="Mereny Z."/>
            <person name="Hegedus B."/>
            <person name="Baldrian P."/>
            <person name="Stursova M."/>
            <person name="Weitz H."/>
            <person name="Taylor A."/>
            <person name="Grigoriev I.V."/>
            <person name="Nagy L.G."/>
            <person name="Martin F."/>
            <person name="Kauserud H."/>
        </authorList>
    </citation>
    <scope>NUCLEOTIDE SEQUENCE</scope>
    <source>
        <strain evidence="2">CBHHK182m</strain>
    </source>
</reference>
<feature type="domain" description="BTB" evidence="1">
    <location>
        <begin position="26"/>
        <end position="97"/>
    </location>
</feature>
<evidence type="ECO:0000313" key="3">
    <source>
        <dbReference type="Proteomes" id="UP001215598"/>
    </source>
</evidence>
<sequence length="314" mass="35946">MTSPPAKRQRTEDASITRSSIWYKDGSVVLQAHNTQFRVHWGLLSQHSTFFRDLEDLPQPPEQPAVDGCPVIELPDDEVDVEHLLKALYDPMFLLQKALPFPVIVAFLRLGRKYEFRDFFNTALERLTSENPTTLKAYDALRVDGKYDPTCIVPYPGVLYDILTLAREQKILSVLPCAYYRALTKHSRLFDGIPRGDGTVASLDFVDQRRCTLSRETILKKQFMPGYTLGWLQNWEFDEDDCAKPSKCASKRVQGQERYLLALNVRALAPDHHISGLCSGCKRHREESNQAGRQKMWEALPAMFNLLPMGRVEE</sequence>
<dbReference type="Proteomes" id="UP001215598">
    <property type="component" value="Unassembled WGS sequence"/>
</dbReference>
<evidence type="ECO:0000259" key="1">
    <source>
        <dbReference type="PROSITE" id="PS50097"/>
    </source>
</evidence>
<organism evidence="2 3">
    <name type="scientific">Mycena metata</name>
    <dbReference type="NCBI Taxonomy" id="1033252"/>
    <lineage>
        <taxon>Eukaryota</taxon>
        <taxon>Fungi</taxon>
        <taxon>Dikarya</taxon>
        <taxon>Basidiomycota</taxon>
        <taxon>Agaricomycotina</taxon>
        <taxon>Agaricomycetes</taxon>
        <taxon>Agaricomycetidae</taxon>
        <taxon>Agaricales</taxon>
        <taxon>Marasmiineae</taxon>
        <taxon>Mycenaceae</taxon>
        <taxon>Mycena</taxon>
    </lineage>
</organism>
<dbReference type="EMBL" id="JARKIB010000003">
    <property type="protein sequence ID" value="KAJ7782683.1"/>
    <property type="molecule type" value="Genomic_DNA"/>
</dbReference>
<dbReference type="CDD" id="cd18186">
    <property type="entry name" value="BTB_POZ_ZBTB_KLHL-like"/>
    <property type="match status" value="1"/>
</dbReference>
<keyword evidence="3" id="KW-1185">Reference proteome</keyword>
<accession>A0AAD7P0G7</accession>
<evidence type="ECO:0000313" key="2">
    <source>
        <dbReference type="EMBL" id="KAJ7782683.1"/>
    </source>
</evidence>
<protein>
    <recommendedName>
        <fullName evidence="1">BTB domain-containing protein</fullName>
    </recommendedName>
</protein>
<dbReference type="PROSITE" id="PS50097">
    <property type="entry name" value="BTB"/>
    <property type="match status" value="1"/>
</dbReference>
<proteinExistence type="predicted"/>
<name>A0AAD7P0G7_9AGAR</name>